<name>A0A848C0P2_9LACO</name>
<accession>A0A848C0P2</accession>
<feature type="region of interest" description="Disordered" evidence="1">
    <location>
        <begin position="161"/>
        <end position="296"/>
    </location>
</feature>
<proteinExistence type="predicted"/>
<gene>
    <name evidence="2" type="ORF">HF863_04745</name>
</gene>
<evidence type="ECO:0000313" key="3">
    <source>
        <dbReference type="Proteomes" id="UP000563853"/>
    </source>
</evidence>
<sequence length="296" mass="32279">MFKYIGGILLAILILIGGAYYYHVSAQAKEVKKETAFINNAQRTFVNSKTFADKLASYQNIKSRYAYYKANGKNNQEVLSKYQRILAQDQHYFTDKLDKLLKANTFNDDQLSELSKADVKKAKADLKEAKKYLAKISPIYSKNELKAKQAQIDDLLNKLDQPVKKEHHKKKKKKKAQASSSSSIVSSSSSEEASSSSTDSDETSTTTTSDYSQTTTYQAPSNNNYNNTTTQSYGNYGGGNSTHYSPSGNNTVGADTGTDTGNDSGNGSDTTSQDQTPSADTTQNSDAGSAETVVGE</sequence>
<reference evidence="2 3" key="1">
    <citation type="submission" date="2020-04" db="EMBL/GenBank/DDBJ databases">
        <authorList>
            <person name="Hitch T.C.A."/>
            <person name="Wylensek D."/>
            <person name="Clavel T."/>
        </authorList>
    </citation>
    <scope>NUCLEOTIDE SEQUENCE [LARGE SCALE GENOMIC DNA]</scope>
    <source>
        <strain evidence="2 3">WCA-389-WT-5H1</strain>
    </source>
</reference>
<feature type="compositionally biased region" description="Polar residues" evidence="1">
    <location>
        <begin position="273"/>
        <end position="287"/>
    </location>
</feature>
<feature type="compositionally biased region" description="Low complexity" evidence="1">
    <location>
        <begin position="179"/>
        <end position="234"/>
    </location>
</feature>
<comment type="caution">
    <text evidence="2">The sequence shown here is derived from an EMBL/GenBank/DDBJ whole genome shotgun (WGS) entry which is preliminary data.</text>
</comment>
<evidence type="ECO:0000256" key="1">
    <source>
        <dbReference type="SAM" id="MobiDB-lite"/>
    </source>
</evidence>
<organism evidence="2 3">
    <name type="scientific">Ligilactobacillus agilis</name>
    <dbReference type="NCBI Taxonomy" id="1601"/>
    <lineage>
        <taxon>Bacteria</taxon>
        <taxon>Bacillati</taxon>
        <taxon>Bacillota</taxon>
        <taxon>Bacilli</taxon>
        <taxon>Lactobacillales</taxon>
        <taxon>Lactobacillaceae</taxon>
        <taxon>Ligilactobacillus</taxon>
    </lineage>
</organism>
<dbReference type="EMBL" id="JABAFP010000014">
    <property type="protein sequence ID" value="NME42074.1"/>
    <property type="molecule type" value="Genomic_DNA"/>
</dbReference>
<feature type="compositionally biased region" description="Basic residues" evidence="1">
    <location>
        <begin position="165"/>
        <end position="176"/>
    </location>
</feature>
<dbReference type="Proteomes" id="UP000563853">
    <property type="component" value="Unassembled WGS sequence"/>
</dbReference>
<evidence type="ECO:0000313" key="2">
    <source>
        <dbReference type="EMBL" id="NME42074.1"/>
    </source>
</evidence>
<feature type="compositionally biased region" description="Low complexity" evidence="1">
    <location>
        <begin position="241"/>
        <end position="272"/>
    </location>
</feature>
<dbReference type="AlphaFoldDB" id="A0A848C0P2"/>
<protein>
    <submittedName>
        <fullName evidence="2">Uncharacterized protein</fullName>
    </submittedName>
</protein>
<dbReference type="RefSeq" id="WP_170091484.1">
    <property type="nucleotide sequence ID" value="NZ_JABAFP010000014.1"/>
</dbReference>